<dbReference type="Pfam" id="PF01381">
    <property type="entry name" value="HTH_3"/>
    <property type="match status" value="1"/>
</dbReference>
<feature type="domain" description="HTH cro/C1-type" evidence="1">
    <location>
        <begin position="7"/>
        <end position="62"/>
    </location>
</feature>
<dbReference type="SUPFAM" id="SSF47413">
    <property type="entry name" value="lambda repressor-like DNA-binding domains"/>
    <property type="match status" value="1"/>
</dbReference>
<dbReference type="AlphaFoldDB" id="A0A8J8MJD6"/>
<gene>
    <name evidence="2" type="ORF">HZI73_10690</name>
</gene>
<evidence type="ECO:0000259" key="1">
    <source>
        <dbReference type="PROSITE" id="PS50943"/>
    </source>
</evidence>
<keyword evidence="3" id="KW-1185">Reference proteome</keyword>
<sequence>MALNDNIKKRRLELGMTLETLANMVDTTRQTIQRYESGVISNIPQEKIEKLAIALKTTPTALMGWDQISMRDWYYLEQKLAQIGHTIQGIESEGYLWLEYPDGVLEISEKDLAELDKATTSFLKFKLAELKEQNIKNFKKRK</sequence>
<accession>A0A8J8MJD6</accession>
<dbReference type="Gene3D" id="1.10.260.40">
    <property type="entry name" value="lambda repressor-like DNA-binding domains"/>
    <property type="match status" value="1"/>
</dbReference>
<dbReference type="SMART" id="SM00530">
    <property type="entry name" value="HTH_XRE"/>
    <property type="match status" value="1"/>
</dbReference>
<dbReference type="InterPro" id="IPR010982">
    <property type="entry name" value="Lambda_DNA-bd_dom_sf"/>
</dbReference>
<evidence type="ECO:0000313" key="2">
    <source>
        <dbReference type="EMBL" id="QUI22730.1"/>
    </source>
</evidence>
<dbReference type="EMBL" id="CP058649">
    <property type="protein sequence ID" value="QUI22730.1"/>
    <property type="molecule type" value="Genomic_DNA"/>
</dbReference>
<dbReference type="KEGG" id="vpy:HZI73_10690"/>
<dbReference type="GO" id="GO:0003677">
    <property type="term" value="F:DNA binding"/>
    <property type="evidence" value="ECO:0007669"/>
    <property type="project" value="InterPro"/>
</dbReference>
<dbReference type="Proteomes" id="UP000683246">
    <property type="component" value="Chromosome"/>
</dbReference>
<evidence type="ECO:0000313" key="3">
    <source>
        <dbReference type="Proteomes" id="UP000683246"/>
    </source>
</evidence>
<dbReference type="PROSITE" id="PS50943">
    <property type="entry name" value="HTH_CROC1"/>
    <property type="match status" value="1"/>
</dbReference>
<name>A0A8J8MJD6_9FIRM</name>
<protein>
    <submittedName>
        <fullName evidence="2">Helix-turn-helix transcriptional regulator</fullName>
    </submittedName>
</protein>
<organism evidence="2 3">
    <name type="scientific">Vallitalea pronyensis</name>
    <dbReference type="NCBI Taxonomy" id="1348613"/>
    <lineage>
        <taxon>Bacteria</taxon>
        <taxon>Bacillati</taxon>
        <taxon>Bacillota</taxon>
        <taxon>Clostridia</taxon>
        <taxon>Lachnospirales</taxon>
        <taxon>Vallitaleaceae</taxon>
        <taxon>Vallitalea</taxon>
    </lineage>
</organism>
<reference evidence="2" key="1">
    <citation type="submission" date="2020-07" db="EMBL/GenBank/DDBJ databases">
        <title>Vallitalea pronyensis genome.</title>
        <authorList>
            <person name="Postec A."/>
        </authorList>
    </citation>
    <scope>NUCLEOTIDE SEQUENCE</scope>
    <source>
        <strain evidence="2">FatNI3</strain>
    </source>
</reference>
<dbReference type="CDD" id="cd00093">
    <property type="entry name" value="HTH_XRE"/>
    <property type="match status" value="1"/>
</dbReference>
<dbReference type="RefSeq" id="WP_212698222.1">
    <property type="nucleotide sequence ID" value="NZ_CP058649.1"/>
</dbReference>
<proteinExistence type="predicted"/>
<dbReference type="InterPro" id="IPR001387">
    <property type="entry name" value="Cro/C1-type_HTH"/>
</dbReference>